<feature type="transmembrane region" description="Helical" evidence="1">
    <location>
        <begin position="231"/>
        <end position="253"/>
    </location>
</feature>
<dbReference type="KEGG" id="dpl:KGM_200582"/>
<reference evidence="2 3" key="1">
    <citation type="journal article" date="2011" name="Cell">
        <title>The monarch butterfly genome yields insights into long-distance migration.</title>
        <authorList>
            <person name="Zhan S."/>
            <person name="Merlin C."/>
            <person name="Boore J.L."/>
            <person name="Reppert S.M."/>
        </authorList>
    </citation>
    <scope>NUCLEOTIDE SEQUENCE [LARGE SCALE GENOMIC DNA]</scope>
    <source>
        <strain evidence="2">F-2</strain>
    </source>
</reference>
<dbReference type="EMBL" id="AGBW02013228">
    <property type="protein sequence ID" value="OWR43846.1"/>
    <property type="molecule type" value="Genomic_DNA"/>
</dbReference>
<evidence type="ECO:0000313" key="2">
    <source>
        <dbReference type="EMBL" id="OWR43846.1"/>
    </source>
</evidence>
<feature type="transmembrane region" description="Helical" evidence="1">
    <location>
        <begin position="94"/>
        <end position="116"/>
    </location>
</feature>
<feature type="transmembrane region" description="Helical" evidence="1">
    <location>
        <begin position="156"/>
        <end position="177"/>
    </location>
</feature>
<feature type="transmembrane region" description="Helical" evidence="1">
    <location>
        <begin position="189"/>
        <end position="210"/>
    </location>
</feature>
<dbReference type="AlphaFoldDB" id="A0A212EQR9"/>
<proteinExistence type="predicted"/>
<dbReference type="InParanoid" id="A0A212EQR9"/>
<organism evidence="2 3">
    <name type="scientific">Danaus plexippus plexippus</name>
    <dbReference type="NCBI Taxonomy" id="278856"/>
    <lineage>
        <taxon>Eukaryota</taxon>
        <taxon>Metazoa</taxon>
        <taxon>Ecdysozoa</taxon>
        <taxon>Arthropoda</taxon>
        <taxon>Hexapoda</taxon>
        <taxon>Insecta</taxon>
        <taxon>Pterygota</taxon>
        <taxon>Neoptera</taxon>
        <taxon>Endopterygota</taxon>
        <taxon>Lepidoptera</taxon>
        <taxon>Glossata</taxon>
        <taxon>Ditrysia</taxon>
        <taxon>Papilionoidea</taxon>
        <taxon>Nymphalidae</taxon>
        <taxon>Danainae</taxon>
        <taxon>Danaini</taxon>
        <taxon>Danaina</taxon>
        <taxon>Danaus</taxon>
        <taxon>Danaus</taxon>
    </lineage>
</organism>
<accession>A0A212EQR9</accession>
<feature type="transmembrane region" description="Helical" evidence="1">
    <location>
        <begin position="64"/>
        <end position="87"/>
    </location>
</feature>
<evidence type="ECO:0000313" key="3">
    <source>
        <dbReference type="Proteomes" id="UP000007151"/>
    </source>
</evidence>
<keyword evidence="3" id="KW-1185">Reference proteome</keyword>
<name>A0A212EQR9_DANPL</name>
<keyword evidence="1" id="KW-0472">Membrane</keyword>
<dbReference type="eggNOG" id="ENOG502TBZR">
    <property type="taxonomic scope" value="Eukaryota"/>
</dbReference>
<dbReference type="Proteomes" id="UP000007151">
    <property type="component" value="Unassembled WGS sequence"/>
</dbReference>
<protein>
    <submittedName>
        <fullName evidence="2">Uncharacterized protein</fullName>
    </submittedName>
</protein>
<sequence>MKLNMDSLPTVISCCFCCFLRAGTVVISMFSFISGLLFAPNVSHAKGFWSMDPVLSYHSAATEAAIQLILGIVSIILCIASVLLLVGSICNLPVLILVYQWGAVVYCVTVFLLFFILAMFCFFVHSNCVLAGIVLCGLMGCNVLDPSDALQRLNTLVTSGISMMSCIFMFTGLVLLFGTLMDNDGFIQMFVWITFLNVVFGLILVIAVGYECTMMGSCVLAGMDWLSGSTLLVCIVGYLCLWIYFISIANSYVMSVNV</sequence>
<keyword evidence="1" id="KW-0812">Transmembrane</keyword>
<feature type="transmembrane region" description="Helical" evidence="1">
    <location>
        <begin position="122"/>
        <end position="144"/>
    </location>
</feature>
<gene>
    <name evidence="2" type="ORF">KGM_200582</name>
</gene>
<comment type="caution">
    <text evidence="2">The sequence shown here is derived from an EMBL/GenBank/DDBJ whole genome shotgun (WGS) entry which is preliminary data.</text>
</comment>
<keyword evidence="1" id="KW-1133">Transmembrane helix</keyword>
<evidence type="ECO:0000256" key="1">
    <source>
        <dbReference type="SAM" id="Phobius"/>
    </source>
</evidence>